<dbReference type="Gramene" id="HORVU.MOREX.r3.5HG0421680.1">
    <property type="protein sequence ID" value="HORVU.MOREX.r3.5HG0421680.1"/>
    <property type="gene ID" value="HORVU.MOREX.r3.5HG0421680"/>
</dbReference>
<accession>A0A8I6YC39</accession>
<feature type="transmembrane region" description="Helical" evidence="4">
    <location>
        <begin position="108"/>
        <end position="132"/>
    </location>
</feature>
<protein>
    <recommendedName>
        <fullName evidence="10">Mechanosensitive ion channel protein</fullName>
    </recommendedName>
</protein>
<sequence length="665" mass="73275">MAVGLTSQLFQGVTATNRFGQTNSFCGVRRIAGVEMRRSSPSTSFPSLAYGQDSLVHNSHRRNYMPMLYVPYRYRASRVRSFALPVALKEIPLVKSASSVLTRSCDTLLANPATALVVPAIGIILFALWGFLPLVKDIRNRFDHGGNWKKSPTYLISTSYLQPLLLWTGATLICRGLDPVVLPSAASQAVKTRLLTFVRSLSTVLATAYILTSLIQQIQKFLVDIRSPSDTRAMGLDFTMRAVYTGIWIAAVSLFMELLGFNTQKWITAGGFGTVLLTLAGREIFTNFLSSVMINATRPFVVSEWINAKIDGVEVSGIVEHVGLWSPTIIRGDDREAIYIPNHKFTMSILRNNTRRNHWRIKTYLAISHMDAGKIGIIVADMRKVLAKNHNIEQQKLHRRVFFEKIDPKTQALMIYISCFVKTSHFEEYLNVQEAVMLDLLTIVGHHRARLATQIRTVQKSYGNADIDNIPFGEDTYSPRARGRPLLIDTSARISDDKKPPRPAVAREDQKAKVASVSSAETKSDAPDGSSSLNNSEKQEEKKLVPDDAGLKKDHVKTTIPSPTTPWADPVASTTSKADEGKAQGSEGQNGDGSSVATPKKESSRPAFEDNIVLGVALDGSKRTLPIDEGMNPHLSLSEPEQDTGSSLPKKKGQSYSLSGQDKAD</sequence>
<dbReference type="PANTHER" id="PTHR43634:SF2">
    <property type="entry name" value="LOW CONDUCTANCE MECHANOSENSITIVE CHANNEL YNAI"/>
    <property type="match status" value="1"/>
</dbReference>
<feature type="compositionally biased region" description="Polar residues" evidence="3">
    <location>
        <begin position="654"/>
        <end position="665"/>
    </location>
</feature>
<dbReference type="AlphaFoldDB" id="A0A8I6YC39"/>
<name>A0A8I6YC39_HORVV</name>
<evidence type="ECO:0000313" key="8">
    <source>
        <dbReference type="EnsemblPlants" id="HORVU.MOREX.r3.5HG0421690.1"/>
    </source>
</evidence>
<keyword evidence="4" id="KW-1133">Transmembrane helix</keyword>
<feature type="domain" description="Mechanosensitive ion channel protein 2/3 C-terminal" evidence="6">
    <location>
        <begin position="359"/>
        <end position="444"/>
    </location>
</feature>
<evidence type="ECO:0000259" key="7">
    <source>
        <dbReference type="Pfam" id="PF25237"/>
    </source>
</evidence>
<dbReference type="Pfam" id="PF24956">
    <property type="entry name" value="Msl2-3_C"/>
    <property type="match status" value="1"/>
</dbReference>
<feature type="domain" description="Mechanosensitive ion channel MscS" evidence="5">
    <location>
        <begin position="284"/>
        <end position="354"/>
    </location>
</feature>
<reference evidence="9" key="1">
    <citation type="journal article" date="2012" name="Nature">
        <title>A physical, genetic and functional sequence assembly of the barley genome.</title>
        <authorList>
            <consortium name="The International Barley Genome Sequencing Consortium"/>
            <person name="Mayer K.F."/>
            <person name="Waugh R."/>
            <person name="Brown J.W."/>
            <person name="Schulman A."/>
            <person name="Langridge P."/>
            <person name="Platzer M."/>
            <person name="Fincher G.B."/>
            <person name="Muehlbauer G.J."/>
            <person name="Sato K."/>
            <person name="Close T.J."/>
            <person name="Wise R.P."/>
            <person name="Stein N."/>
        </authorList>
    </citation>
    <scope>NUCLEOTIDE SEQUENCE [LARGE SCALE GENOMIC DNA]</scope>
    <source>
        <strain evidence="9">cv. Morex</strain>
    </source>
</reference>
<dbReference type="Pfam" id="PF25237">
    <property type="entry name" value="MSL2_3"/>
    <property type="match status" value="1"/>
</dbReference>
<dbReference type="EnsemblPlants" id="HORVU.MOREX.r3.5HG0421690.1">
    <property type="protein sequence ID" value="HORVU.MOREX.r3.5HG0421690.1"/>
    <property type="gene ID" value="HORVU.MOREX.r3.5HG0421690"/>
</dbReference>
<feature type="transmembrane region" description="Helical" evidence="4">
    <location>
        <begin position="266"/>
        <end position="285"/>
    </location>
</feature>
<comment type="similarity">
    <text evidence="2">Belongs to the MscS (TC 1.A.23) family.</text>
</comment>
<dbReference type="InterPro" id="IPR045042">
    <property type="entry name" value="YnaI-like"/>
</dbReference>
<evidence type="ECO:0000256" key="2">
    <source>
        <dbReference type="ARBA" id="ARBA00008017"/>
    </source>
</evidence>
<evidence type="ECO:0008006" key="10">
    <source>
        <dbReference type="Google" id="ProtNLM"/>
    </source>
</evidence>
<dbReference type="InterPro" id="IPR006685">
    <property type="entry name" value="MscS_channel_2nd"/>
</dbReference>
<evidence type="ECO:0000256" key="3">
    <source>
        <dbReference type="SAM" id="MobiDB-lite"/>
    </source>
</evidence>
<reference evidence="8" key="2">
    <citation type="submission" date="2020-10" db="EMBL/GenBank/DDBJ databases">
        <authorList>
            <person name="Scholz U."/>
            <person name="Mascher M."/>
            <person name="Fiebig A."/>
        </authorList>
    </citation>
    <scope>NUCLEOTIDE SEQUENCE [LARGE SCALE GENOMIC DNA]</scope>
    <source>
        <strain evidence="8">cv. Morex</strain>
    </source>
</reference>
<feature type="compositionally biased region" description="Basic and acidic residues" evidence="3">
    <location>
        <begin position="494"/>
        <end position="512"/>
    </location>
</feature>
<evidence type="ECO:0000256" key="4">
    <source>
        <dbReference type="SAM" id="Phobius"/>
    </source>
</evidence>
<dbReference type="Proteomes" id="UP000011116">
    <property type="component" value="Chromosome 5H"/>
</dbReference>
<dbReference type="Gene3D" id="1.10.287.1260">
    <property type="match status" value="1"/>
</dbReference>
<organism evidence="8 9">
    <name type="scientific">Hordeum vulgare subsp. vulgare</name>
    <name type="common">Domesticated barley</name>
    <dbReference type="NCBI Taxonomy" id="112509"/>
    <lineage>
        <taxon>Eukaryota</taxon>
        <taxon>Viridiplantae</taxon>
        <taxon>Streptophyta</taxon>
        <taxon>Embryophyta</taxon>
        <taxon>Tracheophyta</taxon>
        <taxon>Spermatophyta</taxon>
        <taxon>Magnoliopsida</taxon>
        <taxon>Liliopsida</taxon>
        <taxon>Poales</taxon>
        <taxon>Poaceae</taxon>
        <taxon>BOP clade</taxon>
        <taxon>Pooideae</taxon>
        <taxon>Triticodae</taxon>
        <taxon>Triticeae</taxon>
        <taxon>Hordeinae</taxon>
        <taxon>Hordeum</taxon>
    </lineage>
</organism>
<dbReference type="InterPro" id="IPR056876">
    <property type="entry name" value="Msl2-3_C"/>
</dbReference>
<dbReference type="GeneID" id="123452493"/>
<feature type="compositionally biased region" description="Basic and acidic residues" evidence="3">
    <location>
        <begin position="599"/>
        <end position="608"/>
    </location>
</feature>
<dbReference type="PANTHER" id="PTHR43634">
    <property type="entry name" value="OW CONDUCTANCE MECHANOSENSITIVE CHANNEL"/>
    <property type="match status" value="1"/>
</dbReference>
<feature type="compositionally biased region" description="Polar residues" evidence="3">
    <location>
        <begin position="586"/>
        <end position="597"/>
    </location>
</feature>
<dbReference type="SUPFAM" id="SSF50182">
    <property type="entry name" value="Sm-like ribonucleoproteins"/>
    <property type="match status" value="1"/>
</dbReference>
<dbReference type="InterPro" id="IPR057483">
    <property type="entry name" value="MSL2/3_TM_dom"/>
</dbReference>
<feature type="compositionally biased region" description="Basic and acidic residues" evidence="3">
    <location>
        <begin position="537"/>
        <end position="557"/>
    </location>
</feature>
<feature type="domain" description="Mechanosensitive channel protein 2/3 transmembrane" evidence="7">
    <location>
        <begin position="154"/>
        <end position="282"/>
    </location>
</feature>
<feature type="transmembrane region" description="Helical" evidence="4">
    <location>
        <begin position="194"/>
        <end position="218"/>
    </location>
</feature>
<keyword evidence="4" id="KW-0812">Transmembrane</keyword>
<dbReference type="GO" id="GO:0009526">
    <property type="term" value="C:plastid envelope"/>
    <property type="evidence" value="ECO:0000318"/>
    <property type="project" value="GO_Central"/>
</dbReference>
<proteinExistence type="inferred from homology"/>
<dbReference type="EnsemblPlants" id="HORVU.MOREX.r3.5HG0421680.1">
    <property type="protein sequence ID" value="HORVU.MOREX.r3.5HG0421680.1"/>
    <property type="gene ID" value="HORVU.MOREX.r3.5HG0421680"/>
</dbReference>
<dbReference type="Gramene" id="HORVU.MOREX.r2.5HG0350990.1">
    <property type="protein sequence ID" value="HORVU.MOREX.r2.5HG0350990.1"/>
    <property type="gene ID" value="HORVU.MOREX.r2.5HG0350990"/>
</dbReference>
<dbReference type="InterPro" id="IPR010920">
    <property type="entry name" value="LSM_dom_sf"/>
</dbReference>
<feature type="region of interest" description="Disordered" evidence="3">
    <location>
        <begin position="473"/>
        <end position="611"/>
    </location>
</feature>
<feature type="transmembrane region" description="Helical" evidence="4">
    <location>
        <begin position="238"/>
        <end position="259"/>
    </location>
</feature>
<dbReference type="SMR" id="A0A8I6YC39"/>
<feature type="region of interest" description="Disordered" evidence="3">
    <location>
        <begin position="623"/>
        <end position="665"/>
    </location>
</feature>
<dbReference type="GO" id="GO:0016020">
    <property type="term" value="C:membrane"/>
    <property type="evidence" value="ECO:0007669"/>
    <property type="project" value="UniProtKB-SubCell"/>
</dbReference>
<keyword evidence="4" id="KW-0472">Membrane</keyword>
<dbReference type="Gramene" id="HORVU.MOREX.r3.5HG0421690.1">
    <property type="protein sequence ID" value="HORVU.MOREX.r3.5HG0421690.1"/>
    <property type="gene ID" value="HORVU.MOREX.r3.5HG0421690"/>
</dbReference>
<evidence type="ECO:0000259" key="5">
    <source>
        <dbReference type="Pfam" id="PF00924"/>
    </source>
</evidence>
<gene>
    <name evidence="8" type="primary">LOC123452493</name>
</gene>
<keyword evidence="9" id="KW-1185">Reference proteome</keyword>
<evidence type="ECO:0000259" key="6">
    <source>
        <dbReference type="Pfam" id="PF24956"/>
    </source>
</evidence>
<dbReference type="GO" id="GO:0005216">
    <property type="term" value="F:monoatomic ion channel activity"/>
    <property type="evidence" value="ECO:0000318"/>
    <property type="project" value="GO_Central"/>
</dbReference>
<dbReference type="RefSeq" id="XP_044985084.1">
    <property type="nucleotide sequence ID" value="XM_045129149.1"/>
</dbReference>
<evidence type="ECO:0000313" key="9">
    <source>
        <dbReference type="Proteomes" id="UP000011116"/>
    </source>
</evidence>
<dbReference type="KEGG" id="hvg:123452394"/>
<reference evidence="8" key="3">
    <citation type="submission" date="2022-01" db="UniProtKB">
        <authorList>
            <consortium name="EnsemblPlants"/>
        </authorList>
    </citation>
    <scope>IDENTIFICATION</scope>
    <source>
        <strain evidence="8">subsp. vulgare</strain>
    </source>
</reference>
<dbReference type="GO" id="GO:0071470">
    <property type="term" value="P:cellular response to osmotic stress"/>
    <property type="evidence" value="ECO:0000318"/>
    <property type="project" value="GO_Central"/>
</dbReference>
<comment type="subcellular location">
    <subcellularLocation>
        <location evidence="1">Membrane</location>
        <topology evidence="1">Multi-pass membrane protein</topology>
    </subcellularLocation>
</comment>
<dbReference type="Pfam" id="PF00924">
    <property type="entry name" value="MS_channel_2nd"/>
    <property type="match status" value="1"/>
</dbReference>
<dbReference type="KEGG" id="hvg:123452493"/>
<evidence type="ECO:0000256" key="1">
    <source>
        <dbReference type="ARBA" id="ARBA00004141"/>
    </source>
</evidence>
<dbReference type="OrthoDB" id="1676006at2759"/>